<comment type="caution">
    <text evidence="1">The sequence shown here is derived from an EMBL/GenBank/DDBJ whole genome shotgun (WGS) entry which is preliminary data.</text>
</comment>
<dbReference type="AlphaFoldDB" id="A0ABD6FI10"/>
<sequence length="43" mass="4847">LRLGARVCGPPAHDPDFNVADFFVLLDIHSVDERYVKFFLGAQ</sequence>
<name>A0ABD6FI10_9PSEU</name>
<protein>
    <submittedName>
        <fullName evidence="1">GNAT family N-acetyltransferase</fullName>
    </submittedName>
</protein>
<dbReference type="Proteomes" id="UP000249324">
    <property type="component" value="Unassembled WGS sequence"/>
</dbReference>
<gene>
    <name evidence="1" type="ORF">DIU77_014875</name>
</gene>
<feature type="non-terminal residue" evidence="1">
    <location>
        <position position="1"/>
    </location>
</feature>
<accession>A0ABD6FI10</accession>
<organism evidence="1 2">
    <name type="scientific">Thermocrispum agreste</name>
    <dbReference type="NCBI Taxonomy" id="37925"/>
    <lineage>
        <taxon>Bacteria</taxon>
        <taxon>Bacillati</taxon>
        <taxon>Actinomycetota</taxon>
        <taxon>Actinomycetes</taxon>
        <taxon>Pseudonocardiales</taxon>
        <taxon>Pseudonocardiaceae</taxon>
        <taxon>Thermocrispum</taxon>
    </lineage>
</organism>
<dbReference type="EMBL" id="QGUI02000226">
    <property type="protein sequence ID" value="MFO7193522.1"/>
    <property type="molecule type" value="Genomic_DNA"/>
</dbReference>
<proteinExistence type="predicted"/>
<reference evidence="1 2" key="1">
    <citation type="journal article" date="2021" name="BMC Genomics">
        <title>Genome-resolved metagenome and metatranscriptome analyses of thermophilic composting reveal key bacterial players and their metabolic interactions.</title>
        <authorList>
            <person name="Braga L.P.P."/>
            <person name="Pereira R.V."/>
            <person name="Martins L.F."/>
            <person name="Moura L.M.S."/>
            <person name="Sanchez F.B."/>
            <person name="Patane J.S.L."/>
            <person name="da Silva A.M."/>
            <person name="Setubal J.C."/>
        </authorList>
    </citation>
    <scope>NUCLEOTIDE SEQUENCE [LARGE SCALE GENOMIC DNA]</scope>
    <source>
        <strain evidence="1">ZC4RG45</strain>
    </source>
</reference>
<evidence type="ECO:0000313" key="2">
    <source>
        <dbReference type="Proteomes" id="UP000249324"/>
    </source>
</evidence>
<evidence type="ECO:0000313" key="1">
    <source>
        <dbReference type="EMBL" id="MFO7193522.1"/>
    </source>
</evidence>